<dbReference type="InterPro" id="IPR036388">
    <property type="entry name" value="WH-like_DNA-bd_sf"/>
</dbReference>
<evidence type="ECO:0000256" key="4">
    <source>
        <dbReference type="ARBA" id="ARBA00023125"/>
    </source>
</evidence>
<dbReference type="Gene3D" id="1.10.10.10">
    <property type="entry name" value="Winged helix-like DNA-binding domain superfamily/Winged helix DNA-binding domain"/>
    <property type="match status" value="1"/>
</dbReference>
<dbReference type="PROSITE" id="PS50110">
    <property type="entry name" value="RESPONSE_REGULATORY"/>
    <property type="match status" value="1"/>
</dbReference>
<dbReference type="Pfam" id="PF00486">
    <property type="entry name" value="Trans_reg_C"/>
    <property type="match status" value="1"/>
</dbReference>
<dbReference type="CDD" id="cd17574">
    <property type="entry name" value="REC_OmpR"/>
    <property type="match status" value="1"/>
</dbReference>
<dbReference type="GO" id="GO:0032993">
    <property type="term" value="C:protein-DNA complex"/>
    <property type="evidence" value="ECO:0007669"/>
    <property type="project" value="TreeGrafter"/>
</dbReference>
<dbReference type="Proteomes" id="UP000184171">
    <property type="component" value="Unassembled WGS sequence"/>
</dbReference>
<dbReference type="CDD" id="cd00383">
    <property type="entry name" value="trans_reg_C"/>
    <property type="match status" value="1"/>
</dbReference>
<dbReference type="Gene3D" id="6.10.250.690">
    <property type="match status" value="1"/>
</dbReference>
<dbReference type="GO" id="GO:0000156">
    <property type="term" value="F:phosphorelay response regulator activity"/>
    <property type="evidence" value="ECO:0007669"/>
    <property type="project" value="TreeGrafter"/>
</dbReference>
<dbReference type="SMART" id="SM00862">
    <property type="entry name" value="Trans_reg_C"/>
    <property type="match status" value="1"/>
</dbReference>
<dbReference type="SMART" id="SM00448">
    <property type="entry name" value="REC"/>
    <property type="match status" value="1"/>
</dbReference>
<dbReference type="InterPro" id="IPR001789">
    <property type="entry name" value="Sig_transdc_resp-reg_receiver"/>
</dbReference>
<dbReference type="GO" id="GO:0006355">
    <property type="term" value="P:regulation of DNA-templated transcription"/>
    <property type="evidence" value="ECO:0007669"/>
    <property type="project" value="InterPro"/>
</dbReference>
<keyword evidence="3" id="KW-0902">Two-component regulatory system</keyword>
<evidence type="ECO:0000256" key="1">
    <source>
        <dbReference type="ARBA" id="ARBA00013332"/>
    </source>
</evidence>
<evidence type="ECO:0000313" key="10">
    <source>
        <dbReference type="EMBL" id="SHI90002.1"/>
    </source>
</evidence>
<evidence type="ECO:0000259" key="9">
    <source>
        <dbReference type="PROSITE" id="PS51755"/>
    </source>
</evidence>
<dbReference type="AlphaFoldDB" id="A0A1M6EX43"/>
<dbReference type="EMBL" id="FQZT01000003">
    <property type="protein sequence ID" value="SHI90002.1"/>
    <property type="molecule type" value="Genomic_DNA"/>
</dbReference>
<dbReference type="Gene3D" id="3.40.50.2300">
    <property type="match status" value="1"/>
</dbReference>
<dbReference type="RefSeq" id="WP_072906439.1">
    <property type="nucleotide sequence ID" value="NZ_FQZT01000003.1"/>
</dbReference>
<evidence type="ECO:0000256" key="6">
    <source>
        <dbReference type="PROSITE-ProRule" id="PRU00169"/>
    </source>
</evidence>
<reference evidence="10 11" key="1">
    <citation type="submission" date="2016-11" db="EMBL/GenBank/DDBJ databases">
        <authorList>
            <person name="Jaros S."/>
            <person name="Januszkiewicz K."/>
            <person name="Wedrychowicz H."/>
        </authorList>
    </citation>
    <scope>NUCLEOTIDE SEQUENCE [LARGE SCALE GENOMIC DNA]</scope>
    <source>
        <strain evidence="10 11">DSM 5091</strain>
    </source>
</reference>
<dbReference type="FunFam" id="1.10.10.10:FF:000018">
    <property type="entry name" value="DNA-binding response regulator ResD"/>
    <property type="match status" value="1"/>
</dbReference>
<feature type="domain" description="Response regulatory" evidence="8">
    <location>
        <begin position="5"/>
        <end position="119"/>
    </location>
</feature>
<dbReference type="SUPFAM" id="SSF52172">
    <property type="entry name" value="CheY-like"/>
    <property type="match status" value="1"/>
</dbReference>
<dbReference type="InterPro" id="IPR016032">
    <property type="entry name" value="Sig_transdc_resp-reg_C-effctor"/>
</dbReference>
<sequence>MAEISILLAEDDTDLRLGLIDLLELEGYRVLPCVDGTEALACYQREKPTLLLLDVMMPGKSGYDLCREIRKRDSQTPIILITAKGEEIDKVVGLELGADDYITKPFGLHELRARIAAMLRRVRPAQREESAELSDEIELAGIRIDRKNYCLHKGRGTVALTPREMNLLDAFLQHPNQVLSRNDLLNAAWGVDYFGTTRTLDQHIAQLRKKIESDPACPKIIQTVHGVGYRLGKIETE</sequence>
<keyword evidence="11" id="KW-1185">Reference proteome</keyword>
<dbReference type="InterPro" id="IPR039420">
    <property type="entry name" value="WalR-like"/>
</dbReference>
<dbReference type="PANTHER" id="PTHR48111">
    <property type="entry name" value="REGULATOR OF RPOS"/>
    <property type="match status" value="1"/>
</dbReference>
<evidence type="ECO:0000259" key="8">
    <source>
        <dbReference type="PROSITE" id="PS50110"/>
    </source>
</evidence>
<dbReference type="Pfam" id="PF00072">
    <property type="entry name" value="Response_reg"/>
    <property type="match status" value="1"/>
</dbReference>
<dbReference type="GO" id="GO:0005829">
    <property type="term" value="C:cytosol"/>
    <property type="evidence" value="ECO:0007669"/>
    <property type="project" value="TreeGrafter"/>
</dbReference>
<keyword evidence="2 6" id="KW-0597">Phosphoprotein</keyword>
<accession>A0A1M6EX43</accession>
<evidence type="ECO:0000256" key="2">
    <source>
        <dbReference type="ARBA" id="ARBA00022553"/>
    </source>
</evidence>
<organism evidence="10 11">
    <name type="scientific">Malonomonas rubra DSM 5091</name>
    <dbReference type="NCBI Taxonomy" id="1122189"/>
    <lineage>
        <taxon>Bacteria</taxon>
        <taxon>Pseudomonadati</taxon>
        <taxon>Thermodesulfobacteriota</taxon>
        <taxon>Desulfuromonadia</taxon>
        <taxon>Desulfuromonadales</taxon>
        <taxon>Geopsychrobacteraceae</taxon>
        <taxon>Malonomonas</taxon>
    </lineage>
</organism>
<proteinExistence type="predicted"/>
<evidence type="ECO:0000256" key="5">
    <source>
        <dbReference type="ARBA" id="ARBA00024735"/>
    </source>
</evidence>
<dbReference type="SUPFAM" id="SSF46894">
    <property type="entry name" value="C-terminal effector domain of the bipartite response regulators"/>
    <property type="match status" value="1"/>
</dbReference>
<feature type="domain" description="OmpR/PhoB-type" evidence="9">
    <location>
        <begin position="134"/>
        <end position="233"/>
    </location>
</feature>
<dbReference type="InterPro" id="IPR001867">
    <property type="entry name" value="OmpR/PhoB-type_DNA-bd"/>
</dbReference>
<gene>
    <name evidence="10" type="ORF">SAMN02745165_01069</name>
</gene>
<dbReference type="PANTHER" id="PTHR48111:SF11">
    <property type="entry name" value="TWO-COMPONENT RESPONSE REGULATOR"/>
    <property type="match status" value="1"/>
</dbReference>
<protein>
    <recommendedName>
        <fullName evidence="1">Phosphate regulon transcriptional regulatory protein PhoB</fullName>
    </recommendedName>
</protein>
<dbReference type="GO" id="GO:0000976">
    <property type="term" value="F:transcription cis-regulatory region binding"/>
    <property type="evidence" value="ECO:0007669"/>
    <property type="project" value="TreeGrafter"/>
</dbReference>
<feature type="modified residue" description="4-aspartylphosphate" evidence="6">
    <location>
        <position position="54"/>
    </location>
</feature>
<evidence type="ECO:0000313" key="11">
    <source>
        <dbReference type="Proteomes" id="UP000184171"/>
    </source>
</evidence>
<dbReference type="InterPro" id="IPR011006">
    <property type="entry name" value="CheY-like_superfamily"/>
</dbReference>
<dbReference type="OrthoDB" id="9793321at2"/>
<evidence type="ECO:0000256" key="3">
    <source>
        <dbReference type="ARBA" id="ARBA00023012"/>
    </source>
</evidence>
<dbReference type="PROSITE" id="PS51755">
    <property type="entry name" value="OMPR_PHOB"/>
    <property type="match status" value="1"/>
</dbReference>
<evidence type="ECO:0000256" key="7">
    <source>
        <dbReference type="PROSITE-ProRule" id="PRU01091"/>
    </source>
</evidence>
<keyword evidence="4 7" id="KW-0238">DNA-binding</keyword>
<comment type="function">
    <text evidence="5">This protein is a positive regulator for the phosphate regulon. Transcription of this operon is positively regulated by PhoB and PhoR when phosphate is limited.</text>
</comment>
<feature type="DNA-binding region" description="OmpR/PhoB-type" evidence="7">
    <location>
        <begin position="134"/>
        <end position="233"/>
    </location>
</feature>
<dbReference type="STRING" id="1122189.SAMN02745165_01069"/>
<name>A0A1M6EX43_MALRU</name>